<comment type="similarity">
    <text evidence="1 4">Belongs to the bacterial solute-binding protein 3 family.</text>
</comment>
<feature type="chain" id="PRO_5046717175" evidence="5">
    <location>
        <begin position="29"/>
        <end position="279"/>
    </location>
</feature>
<feature type="domain" description="Solute-binding protein family 3/N-terminal" evidence="6">
    <location>
        <begin position="39"/>
        <end position="263"/>
    </location>
</feature>
<name>A0ABW9A3L0_9BURK</name>
<dbReference type="PROSITE" id="PS01039">
    <property type="entry name" value="SBP_BACTERIAL_3"/>
    <property type="match status" value="1"/>
</dbReference>
<evidence type="ECO:0000256" key="4">
    <source>
        <dbReference type="RuleBase" id="RU003744"/>
    </source>
</evidence>
<dbReference type="SMART" id="SM00062">
    <property type="entry name" value="PBPb"/>
    <property type="match status" value="1"/>
</dbReference>
<feature type="signal peptide" evidence="5">
    <location>
        <begin position="1"/>
        <end position="28"/>
    </location>
</feature>
<evidence type="ECO:0000313" key="8">
    <source>
        <dbReference type="Proteomes" id="UP001629246"/>
    </source>
</evidence>
<proteinExistence type="inferred from homology"/>
<sequence>MDAKAYKKTILSLSLGLLFLLDNQNAHADQLEQVKKRGTLICGVLGSVPPFGYQDPKTREPIGYDIEMCKTIAQHLGVKPELKVVAVPARIPEVSQGRVDIVAGSLGWTPARAEQIDFSFAYYKTLTVLGYSASTPYTSWAQFAGKRIAAGSATTSAAAAKEKIPQATLVTFDDISQVLLALKQRKVDAVALNEIFLQQYKKRTQGTPDAIDLLTDPPLFAETYGLGIKKGETALVNAVNDALLDADKKGELDKIFDKFVGKDSEFNMTRRFKVEKIGE</sequence>
<keyword evidence="3 5" id="KW-0732">Signal</keyword>
<dbReference type="RefSeq" id="WP_408154254.1">
    <property type="nucleotide sequence ID" value="NZ_JAQQFM010000001.1"/>
</dbReference>
<dbReference type="PANTHER" id="PTHR30085:SF6">
    <property type="entry name" value="ABC TRANSPORTER GLUTAMINE-BINDING PROTEIN GLNH"/>
    <property type="match status" value="1"/>
</dbReference>
<dbReference type="InterPro" id="IPR018313">
    <property type="entry name" value="SBP_3_CS"/>
</dbReference>
<dbReference type="InterPro" id="IPR051455">
    <property type="entry name" value="Bact_solute-bind_prot3"/>
</dbReference>
<evidence type="ECO:0000256" key="3">
    <source>
        <dbReference type="ARBA" id="ARBA00022729"/>
    </source>
</evidence>
<dbReference type="Pfam" id="PF00497">
    <property type="entry name" value="SBP_bac_3"/>
    <property type="match status" value="1"/>
</dbReference>
<gene>
    <name evidence="7" type="ORF">PQR62_02025</name>
</gene>
<dbReference type="InterPro" id="IPR001638">
    <property type="entry name" value="Solute-binding_3/MltF_N"/>
</dbReference>
<dbReference type="Proteomes" id="UP001629246">
    <property type="component" value="Unassembled WGS sequence"/>
</dbReference>
<keyword evidence="8" id="KW-1185">Reference proteome</keyword>
<evidence type="ECO:0000256" key="2">
    <source>
        <dbReference type="ARBA" id="ARBA00022448"/>
    </source>
</evidence>
<evidence type="ECO:0000259" key="6">
    <source>
        <dbReference type="SMART" id="SM00062"/>
    </source>
</evidence>
<evidence type="ECO:0000256" key="1">
    <source>
        <dbReference type="ARBA" id="ARBA00010333"/>
    </source>
</evidence>
<evidence type="ECO:0000313" key="7">
    <source>
        <dbReference type="EMBL" id="MFL9923026.1"/>
    </source>
</evidence>
<comment type="caution">
    <text evidence="7">The sequence shown here is derived from an EMBL/GenBank/DDBJ whole genome shotgun (WGS) entry which is preliminary data.</text>
</comment>
<reference evidence="7 8" key="1">
    <citation type="journal article" date="2024" name="Chem. Sci.">
        <title>Discovery of megapolipeptins by genome mining of a Burkholderiales bacteria collection.</title>
        <authorList>
            <person name="Paulo B.S."/>
            <person name="Recchia M.J.J."/>
            <person name="Lee S."/>
            <person name="Fergusson C.H."/>
            <person name="Romanowski S.B."/>
            <person name="Hernandez A."/>
            <person name="Krull N."/>
            <person name="Liu D.Y."/>
            <person name="Cavanagh H."/>
            <person name="Bos A."/>
            <person name="Gray C.A."/>
            <person name="Murphy B.T."/>
            <person name="Linington R.G."/>
            <person name="Eustaquio A.S."/>
        </authorList>
    </citation>
    <scope>NUCLEOTIDE SEQUENCE [LARGE SCALE GENOMIC DNA]</scope>
    <source>
        <strain evidence="7 8">RL21-008-BIB-A</strain>
    </source>
</reference>
<dbReference type="Gene3D" id="3.40.190.10">
    <property type="entry name" value="Periplasmic binding protein-like II"/>
    <property type="match status" value="2"/>
</dbReference>
<accession>A0ABW9A3L0</accession>
<dbReference type="SUPFAM" id="SSF53850">
    <property type="entry name" value="Periplasmic binding protein-like II"/>
    <property type="match status" value="1"/>
</dbReference>
<evidence type="ECO:0000256" key="5">
    <source>
        <dbReference type="SAM" id="SignalP"/>
    </source>
</evidence>
<keyword evidence="2" id="KW-0813">Transport</keyword>
<protein>
    <submittedName>
        <fullName evidence="7">Transporter substrate-binding domain-containing protein</fullName>
    </submittedName>
</protein>
<dbReference type="EMBL" id="JAQQFM010000001">
    <property type="protein sequence ID" value="MFL9923026.1"/>
    <property type="molecule type" value="Genomic_DNA"/>
</dbReference>
<organism evidence="7 8">
    <name type="scientific">Herbaspirillum lusitanum</name>
    <dbReference type="NCBI Taxonomy" id="213312"/>
    <lineage>
        <taxon>Bacteria</taxon>
        <taxon>Pseudomonadati</taxon>
        <taxon>Pseudomonadota</taxon>
        <taxon>Betaproteobacteria</taxon>
        <taxon>Burkholderiales</taxon>
        <taxon>Oxalobacteraceae</taxon>
        <taxon>Herbaspirillum</taxon>
    </lineage>
</organism>
<dbReference type="PANTHER" id="PTHR30085">
    <property type="entry name" value="AMINO ACID ABC TRANSPORTER PERMEASE"/>
    <property type="match status" value="1"/>
</dbReference>